<name>A0ABP2YS86_STASI</name>
<sequence>MKYKLVAVLMFSTISVITLLISGYMSSTKSVDLSEMTINNMKMNQSFNPKGFNENHNIQVDRFAFYYNDKHPNFVVKVDKAHHKINGMVVIKDKQIETNMGFKVGDDISDVIQALGSSYQLTEGKNDYKTLNYVDKENHLKLKVLYQDDEIKRIEYFK</sequence>
<reference evidence="1 2" key="1">
    <citation type="journal article" date="2013" name="Genome Announc.">
        <title>Draft Genome Sequence of Staphylococcus simulans UMC-CNS-990, Isolated from a Case of Chronic Bovine Mastitis.</title>
        <authorList>
            <person name="Calcutt M.J."/>
            <person name="Foecking M.F."/>
            <person name="Hsieh H.Y."/>
            <person name="Perry J."/>
            <person name="Stewart G.C."/>
            <person name="Middleton J.R."/>
        </authorList>
    </citation>
    <scope>NUCLEOTIDE SEQUENCE [LARGE SCALE GENOMIC DNA]</scope>
    <source>
        <strain evidence="1 2">UMC-CNS-990</strain>
    </source>
</reference>
<proteinExistence type="predicted"/>
<keyword evidence="2" id="KW-1185">Reference proteome</keyword>
<organism evidence="1 2">
    <name type="scientific">Staphylococcus simulans UMC-CNS-990</name>
    <dbReference type="NCBI Taxonomy" id="1405498"/>
    <lineage>
        <taxon>Bacteria</taxon>
        <taxon>Bacillati</taxon>
        <taxon>Bacillota</taxon>
        <taxon>Bacilli</taxon>
        <taxon>Bacillales</taxon>
        <taxon>Staphylococcaceae</taxon>
        <taxon>Staphylococcus</taxon>
    </lineage>
</organism>
<evidence type="ECO:0000313" key="2">
    <source>
        <dbReference type="Proteomes" id="UP000017131"/>
    </source>
</evidence>
<comment type="caution">
    <text evidence="1">The sequence shown here is derived from an EMBL/GenBank/DDBJ whole genome shotgun (WGS) entry which is preliminary data.</text>
</comment>
<gene>
    <name evidence="1" type="ORF">SSIM_09535</name>
</gene>
<accession>A0ABP2YS86</accession>
<protein>
    <submittedName>
        <fullName evidence="1">Uncharacterized protein</fullName>
    </submittedName>
</protein>
<dbReference type="EMBL" id="AXDY01000008">
    <property type="protein sequence ID" value="ERS92948.1"/>
    <property type="molecule type" value="Genomic_DNA"/>
</dbReference>
<evidence type="ECO:0000313" key="1">
    <source>
        <dbReference type="EMBL" id="ERS92948.1"/>
    </source>
</evidence>
<dbReference type="Proteomes" id="UP000017131">
    <property type="component" value="Unassembled WGS sequence"/>
</dbReference>